<keyword evidence="2" id="KW-1185">Reference proteome</keyword>
<dbReference type="EMBL" id="AKCV02000025">
    <property type="protein sequence ID" value="TMS57300.1"/>
    <property type="molecule type" value="Genomic_DNA"/>
</dbReference>
<accession>A0ACD3SM49</accession>
<gene>
    <name evidence="1" type="ORF">MW7_013240</name>
</gene>
<comment type="caution">
    <text evidence="1">The sequence shown here is derived from an EMBL/GenBank/DDBJ whole genome shotgun (WGS) entry which is preliminary data.</text>
</comment>
<evidence type="ECO:0000313" key="1">
    <source>
        <dbReference type="EMBL" id="TMS57300.1"/>
    </source>
</evidence>
<evidence type="ECO:0000313" key="2">
    <source>
        <dbReference type="Proteomes" id="UP000004277"/>
    </source>
</evidence>
<sequence>MAVSAVLAASAGVASAQSSVTLYGIADIGVEYLTNAPAASGDGSVFRMSSGNMSTSRWGLRGKEDLGGGLSAIFELESGFSLDNGSTSSRLFDRSSFVGLSGGFGKLTLGRQTTPLYDTAILLDPMGFAPHYGLYRSDDILAGRADNAIKYSHSVSGLTVSGLYSFGRTGTGEVAGQSKVDRNFGGSLHYANGPVTFGVAYDEFQGTSIATRDNKDRRLLAGGSYAFGPVRAFAGYRWLKGSVATGSDFRSNLYWLGARYQATPALSLAGAAYYTDTRNSKADPMIFVVSSDYMLSKRTDLYLNVAYARNKDGSQLGLNGYGSVVAGENQTGVVAGIRHRF</sequence>
<name>A0ACD3SM49_9BURK</name>
<proteinExistence type="predicted"/>
<reference evidence="1" key="1">
    <citation type="submission" date="2019-05" db="EMBL/GenBank/DDBJ databases">
        <title>Revised genome assembly of Burkholderiaceae (previously Ralstonia) sp. PBA.</title>
        <authorList>
            <person name="Gan H.M."/>
        </authorList>
    </citation>
    <scope>NUCLEOTIDE SEQUENCE</scope>
    <source>
        <strain evidence="1">PBA</strain>
    </source>
</reference>
<dbReference type="Proteomes" id="UP000004277">
    <property type="component" value="Unassembled WGS sequence"/>
</dbReference>
<protein>
    <submittedName>
        <fullName evidence="1">Porin</fullName>
    </submittedName>
</protein>
<organism evidence="1 2">
    <name type="scientific">Imbroritus primus</name>
    <dbReference type="NCBI Taxonomy" id="3058603"/>
    <lineage>
        <taxon>Bacteria</taxon>
        <taxon>Pseudomonadati</taxon>
        <taxon>Pseudomonadota</taxon>
        <taxon>Betaproteobacteria</taxon>
        <taxon>Burkholderiales</taxon>
        <taxon>Burkholderiaceae</taxon>
        <taxon>Imbroritus</taxon>
    </lineage>
</organism>